<name>A0AAF5RU38_WUCBA</name>
<evidence type="ECO:0000313" key="2">
    <source>
        <dbReference type="WBParaSite" id="mrna-Wban_02544"/>
    </source>
</evidence>
<reference evidence="2" key="3">
    <citation type="submission" date="2024-02" db="UniProtKB">
        <authorList>
            <consortium name="WormBaseParasite"/>
        </authorList>
    </citation>
    <scope>IDENTIFICATION</scope>
    <source>
        <strain evidence="2">pt0022</strain>
    </source>
</reference>
<accession>A0AAF5RU38</accession>
<organism evidence="1 2">
    <name type="scientific">Wuchereria bancrofti</name>
    <dbReference type="NCBI Taxonomy" id="6293"/>
    <lineage>
        <taxon>Eukaryota</taxon>
        <taxon>Metazoa</taxon>
        <taxon>Ecdysozoa</taxon>
        <taxon>Nematoda</taxon>
        <taxon>Chromadorea</taxon>
        <taxon>Rhabditida</taxon>
        <taxon>Spirurina</taxon>
        <taxon>Spiruromorpha</taxon>
        <taxon>Filarioidea</taxon>
        <taxon>Onchocercidae</taxon>
        <taxon>Wuchereria</taxon>
    </lineage>
</organism>
<reference evidence="1" key="1">
    <citation type="submission" date="2015-03" db="EMBL/GenBank/DDBJ databases">
        <title>Wuchereria bancrofti Genome Sequencing Papua New Guinea Strain.</title>
        <authorList>
            <person name="Small S.T."/>
            <person name="Serre D."/>
            <person name="Zimmerman P.A."/>
        </authorList>
    </citation>
    <scope>NUCLEOTIDE SEQUENCE [LARGE SCALE GENOMIC DNA]</scope>
    <source>
        <strain evidence="1">pt0022</strain>
    </source>
</reference>
<protein>
    <submittedName>
        <fullName evidence="2">Uncharacterized protein</fullName>
    </submittedName>
</protein>
<evidence type="ECO:0000313" key="1">
    <source>
        <dbReference type="Proteomes" id="UP000093561"/>
    </source>
</evidence>
<reference evidence="1" key="2">
    <citation type="journal article" date="2016" name="Mol. Ecol.">
        <title>Population genomics of the filarial nematode parasite Wuchereria bancrofti from mosquitoes.</title>
        <authorList>
            <person name="Small S.T."/>
            <person name="Reimer L.J."/>
            <person name="Tisch D.J."/>
            <person name="King C.L."/>
            <person name="Christensen B.M."/>
            <person name="Siba P.M."/>
            <person name="Kazura J.W."/>
            <person name="Serre D."/>
            <person name="Zimmerman P.A."/>
        </authorList>
    </citation>
    <scope>NUCLEOTIDE SEQUENCE</scope>
    <source>
        <strain evidence="1">pt0022</strain>
    </source>
</reference>
<dbReference type="AlphaFoldDB" id="A0AAF5RU38"/>
<dbReference type="Proteomes" id="UP000093561">
    <property type="component" value="Unassembled WGS sequence"/>
</dbReference>
<dbReference type="WBParaSite" id="mrna-Wban_02544">
    <property type="protein sequence ID" value="mrna-Wban_02544"/>
    <property type="gene ID" value="Wban_02544"/>
</dbReference>
<sequence>MPYKSSFFFLVELRNIIATGKNTEKFKSDLLYVCVSPKVVVKRIRTFLTFCVRYTGALSDCQYTMKHCGTDIVKHLPTSKYEWVEIDSNLCKAFANSKFVLSTLADMRKELAELGLKRLLGFCELLLVCNLKSTKPRDFVCACSFLLSLVKITEERLSVPRPRVVLKRNRRTRSCRKNWKDYLGRKKVIYEPL</sequence>
<proteinExistence type="predicted"/>